<dbReference type="AlphaFoldDB" id="A0A6G4A6A8"/>
<dbReference type="RefSeq" id="WP_163954030.1">
    <property type="nucleotide sequence ID" value="NZ_JAAIKC010000025.1"/>
</dbReference>
<accession>A0A6G4A6A8</accession>
<name>A0A6G4A6A8_9BACL</name>
<evidence type="ECO:0008006" key="2">
    <source>
        <dbReference type="Google" id="ProtNLM"/>
    </source>
</evidence>
<comment type="caution">
    <text evidence="1">The sequence shown here is derived from an EMBL/GenBank/DDBJ whole genome shotgun (WGS) entry which is preliminary data.</text>
</comment>
<evidence type="ECO:0000313" key="1">
    <source>
        <dbReference type="EMBL" id="NEW09828.1"/>
    </source>
</evidence>
<reference evidence="1" key="1">
    <citation type="submission" date="2020-02" db="EMBL/GenBank/DDBJ databases">
        <authorList>
            <person name="Shen X.-R."/>
            <person name="Zhang Y.-X."/>
        </authorList>
    </citation>
    <scope>NUCLEOTIDE SEQUENCE</scope>
    <source>
        <strain evidence="1">SYP-B3998</strain>
    </source>
</reference>
<proteinExistence type="predicted"/>
<organism evidence="1">
    <name type="scientific">Paenibacillus sp. SYP-B3998</name>
    <dbReference type="NCBI Taxonomy" id="2678564"/>
    <lineage>
        <taxon>Bacteria</taxon>
        <taxon>Bacillati</taxon>
        <taxon>Bacillota</taxon>
        <taxon>Bacilli</taxon>
        <taxon>Bacillales</taxon>
        <taxon>Paenibacillaceae</taxon>
        <taxon>Paenibacillus</taxon>
    </lineage>
</organism>
<protein>
    <recommendedName>
        <fullName evidence="2">Flagellar hook-associated protein 2 C-terminal domain-containing protein</fullName>
    </recommendedName>
</protein>
<gene>
    <name evidence="1" type="ORF">GK047_28315</name>
</gene>
<dbReference type="EMBL" id="JAAIKC010000025">
    <property type="protein sequence ID" value="NEW09828.1"/>
    <property type="molecule type" value="Genomic_DNA"/>
</dbReference>
<sequence>MINPYPCPIAALNSYQTNKDYYRVSRVSAITGGKTSTSRAPLNRPYEQSAYKQLAESTAKGLAGFLHAAQNVKQTAQTLAGSSFSITQRQDASLSENADSEAATQPIQEFVDAYNTFQKDLRETPEYLNRSLLRGLEQAAKPYALNELGISELADGTLELQKAELRKQIKERSDQAQISLGNIKSFAASFSTGLGQLDQFPSEALFQMASSSLKPYGQYRSKLQAYLPVPMSGLLLDQRM</sequence>